<evidence type="ECO:0000313" key="8">
    <source>
        <dbReference type="EMBL" id="KQJ93404.1"/>
    </source>
</evidence>
<reference evidence="8 9" key="1">
    <citation type="journal article" date="2010" name="Nature">
        <title>Genome sequencing and analysis of the model grass Brachypodium distachyon.</title>
        <authorList>
            <consortium name="International Brachypodium Initiative"/>
        </authorList>
    </citation>
    <scope>NUCLEOTIDE SEQUENCE [LARGE SCALE GENOMIC DNA]</scope>
    <source>
        <strain evidence="8 9">Bd21</strain>
    </source>
</reference>
<accession>I1HXD9</accession>
<dbReference type="EnsemblPlants" id="KQJ93404">
    <property type="protein sequence ID" value="KQJ93404"/>
    <property type="gene ID" value="BRADI_3g04370v3"/>
</dbReference>
<evidence type="ECO:0000313" key="10">
    <source>
        <dbReference type="Proteomes" id="UP000008810"/>
    </source>
</evidence>
<dbReference type="GO" id="GO:0005634">
    <property type="term" value="C:nucleus"/>
    <property type="evidence" value="ECO:0007669"/>
    <property type="project" value="UniProtKB-SubCell"/>
</dbReference>
<organism evidence="8">
    <name type="scientific">Brachypodium distachyon</name>
    <name type="common">Purple false brome</name>
    <name type="synonym">Trachynia distachya</name>
    <dbReference type="NCBI Taxonomy" id="15368"/>
    <lineage>
        <taxon>Eukaryota</taxon>
        <taxon>Viridiplantae</taxon>
        <taxon>Streptophyta</taxon>
        <taxon>Embryophyta</taxon>
        <taxon>Tracheophyta</taxon>
        <taxon>Spermatophyta</taxon>
        <taxon>Magnoliopsida</taxon>
        <taxon>Liliopsida</taxon>
        <taxon>Poales</taxon>
        <taxon>Poaceae</taxon>
        <taxon>BOP clade</taxon>
        <taxon>Pooideae</taxon>
        <taxon>Stipodae</taxon>
        <taxon>Brachypodieae</taxon>
        <taxon>Brachypodium</taxon>
    </lineage>
</organism>
<protein>
    <recommendedName>
        <fullName evidence="7">AP2/ERF domain-containing protein</fullName>
    </recommendedName>
</protein>
<keyword evidence="5" id="KW-0539">Nucleus</keyword>
<dbReference type="Gene3D" id="3.30.730.10">
    <property type="entry name" value="AP2/ERF domain"/>
    <property type="match status" value="1"/>
</dbReference>
<evidence type="ECO:0000256" key="4">
    <source>
        <dbReference type="ARBA" id="ARBA00023163"/>
    </source>
</evidence>
<feature type="compositionally biased region" description="Basic and acidic residues" evidence="6">
    <location>
        <begin position="46"/>
        <end position="56"/>
    </location>
</feature>
<keyword evidence="4" id="KW-0804">Transcription</keyword>
<gene>
    <name evidence="8" type="ORF">BRADI_3g04370v3</name>
</gene>
<dbReference type="EMBL" id="CM000882">
    <property type="protein sequence ID" value="KQJ93404.1"/>
    <property type="molecule type" value="Genomic_DNA"/>
</dbReference>
<dbReference type="InParanoid" id="I1HXD9"/>
<keyword evidence="2" id="KW-0805">Transcription regulation</keyword>
<evidence type="ECO:0000256" key="5">
    <source>
        <dbReference type="ARBA" id="ARBA00023242"/>
    </source>
</evidence>
<dbReference type="AlphaFoldDB" id="I1HXD9"/>
<sequence length="91" mass="9774">MVVTGTAAESVQHRAVDAAAATAAEHEELAAHAAAGGTRKKRKIKARPEARTEFRGVSRQRSGRYRAQIKHLGVTLYLGTFDTAHGAKGRH</sequence>
<evidence type="ECO:0000256" key="1">
    <source>
        <dbReference type="ARBA" id="ARBA00004123"/>
    </source>
</evidence>
<proteinExistence type="predicted"/>
<evidence type="ECO:0000313" key="9">
    <source>
        <dbReference type="EnsemblPlants" id="KQJ93404"/>
    </source>
</evidence>
<feature type="domain" description="AP2/ERF" evidence="7">
    <location>
        <begin position="53"/>
        <end position="91"/>
    </location>
</feature>
<dbReference type="InterPro" id="IPR036955">
    <property type="entry name" value="AP2/ERF_dom_sf"/>
</dbReference>
<keyword evidence="3" id="KW-0238">DNA-binding</keyword>
<dbReference type="PROSITE" id="PS51032">
    <property type="entry name" value="AP2_ERF"/>
    <property type="match status" value="1"/>
</dbReference>
<name>I1HXD9_BRADI</name>
<dbReference type="Gramene" id="KQJ93404">
    <property type="protein sequence ID" value="KQJ93404"/>
    <property type="gene ID" value="BRADI_3g04370v3"/>
</dbReference>
<reference evidence="8" key="2">
    <citation type="submission" date="2017-06" db="EMBL/GenBank/DDBJ databases">
        <title>WGS assembly of Brachypodium distachyon.</title>
        <authorList>
            <consortium name="The International Brachypodium Initiative"/>
            <person name="Lucas S."/>
            <person name="Harmon-Smith M."/>
            <person name="Lail K."/>
            <person name="Tice H."/>
            <person name="Grimwood J."/>
            <person name="Bruce D."/>
            <person name="Barry K."/>
            <person name="Shu S."/>
            <person name="Lindquist E."/>
            <person name="Wang M."/>
            <person name="Pitluck S."/>
            <person name="Vogel J.P."/>
            <person name="Garvin D.F."/>
            <person name="Mockler T.C."/>
            <person name="Schmutz J."/>
            <person name="Rokhsar D."/>
            <person name="Bevan M.W."/>
        </authorList>
    </citation>
    <scope>NUCLEOTIDE SEQUENCE</scope>
    <source>
        <strain evidence="8">Bd21</strain>
    </source>
</reference>
<reference evidence="9" key="3">
    <citation type="submission" date="2018-08" db="UniProtKB">
        <authorList>
            <consortium name="EnsemblPlants"/>
        </authorList>
    </citation>
    <scope>IDENTIFICATION</scope>
    <source>
        <strain evidence="9">cv. Bd21</strain>
    </source>
</reference>
<dbReference type="OrthoDB" id="681852at2759"/>
<dbReference type="Proteomes" id="UP000008810">
    <property type="component" value="Chromosome 3"/>
</dbReference>
<evidence type="ECO:0000259" key="7">
    <source>
        <dbReference type="PROSITE" id="PS51032"/>
    </source>
</evidence>
<dbReference type="InterPro" id="IPR001471">
    <property type="entry name" value="AP2/ERF_dom"/>
</dbReference>
<evidence type="ECO:0000256" key="3">
    <source>
        <dbReference type="ARBA" id="ARBA00023125"/>
    </source>
</evidence>
<dbReference type="GO" id="GO:0003700">
    <property type="term" value="F:DNA-binding transcription factor activity"/>
    <property type="evidence" value="ECO:0007669"/>
    <property type="project" value="InterPro"/>
</dbReference>
<comment type="subcellular location">
    <subcellularLocation>
        <location evidence="1">Nucleus</location>
    </subcellularLocation>
</comment>
<evidence type="ECO:0000256" key="6">
    <source>
        <dbReference type="SAM" id="MobiDB-lite"/>
    </source>
</evidence>
<dbReference type="GO" id="GO:0003677">
    <property type="term" value="F:DNA binding"/>
    <property type="evidence" value="ECO:0007669"/>
    <property type="project" value="UniProtKB-KW"/>
</dbReference>
<dbReference type="SUPFAM" id="SSF54171">
    <property type="entry name" value="DNA-binding domain"/>
    <property type="match status" value="1"/>
</dbReference>
<evidence type="ECO:0000256" key="2">
    <source>
        <dbReference type="ARBA" id="ARBA00023015"/>
    </source>
</evidence>
<feature type="region of interest" description="Disordered" evidence="6">
    <location>
        <begin position="31"/>
        <end position="62"/>
    </location>
</feature>
<keyword evidence="10" id="KW-1185">Reference proteome</keyword>
<dbReference type="HOGENOM" id="CLU_2430108_0_0_1"/>
<dbReference type="InterPro" id="IPR016177">
    <property type="entry name" value="DNA-bd_dom_sf"/>
</dbReference>